<dbReference type="OrthoDB" id="10374654at2759"/>
<dbReference type="Proteomes" id="UP000696280">
    <property type="component" value="Unassembled WGS sequence"/>
</dbReference>
<keyword evidence="3" id="KW-1185">Reference proteome</keyword>
<accession>A0A9N9KRW3</accession>
<dbReference type="EMBL" id="CAJVRL010000039">
    <property type="protein sequence ID" value="CAG8951000.1"/>
    <property type="molecule type" value="Genomic_DNA"/>
</dbReference>
<protein>
    <submittedName>
        <fullName evidence="2">Uncharacterized protein</fullName>
    </submittedName>
</protein>
<evidence type="ECO:0000313" key="2">
    <source>
        <dbReference type="EMBL" id="CAG8951000.1"/>
    </source>
</evidence>
<name>A0A9N9KRW3_9HELO</name>
<gene>
    <name evidence="2" type="ORF">HYFRA_00006397</name>
</gene>
<reference evidence="2" key="1">
    <citation type="submission" date="2021-07" db="EMBL/GenBank/DDBJ databases">
        <authorList>
            <person name="Durling M."/>
        </authorList>
    </citation>
    <scope>NUCLEOTIDE SEQUENCE</scope>
</reference>
<evidence type="ECO:0000256" key="1">
    <source>
        <dbReference type="SAM" id="MobiDB-lite"/>
    </source>
</evidence>
<organism evidence="2 3">
    <name type="scientific">Hymenoscyphus fraxineus</name>
    <dbReference type="NCBI Taxonomy" id="746836"/>
    <lineage>
        <taxon>Eukaryota</taxon>
        <taxon>Fungi</taxon>
        <taxon>Dikarya</taxon>
        <taxon>Ascomycota</taxon>
        <taxon>Pezizomycotina</taxon>
        <taxon>Leotiomycetes</taxon>
        <taxon>Helotiales</taxon>
        <taxon>Helotiaceae</taxon>
        <taxon>Hymenoscyphus</taxon>
    </lineage>
</organism>
<comment type="caution">
    <text evidence="2">The sequence shown here is derived from an EMBL/GenBank/DDBJ whole genome shotgun (WGS) entry which is preliminary data.</text>
</comment>
<evidence type="ECO:0000313" key="3">
    <source>
        <dbReference type="Proteomes" id="UP000696280"/>
    </source>
</evidence>
<feature type="compositionally biased region" description="Basic and acidic residues" evidence="1">
    <location>
        <begin position="225"/>
        <end position="235"/>
    </location>
</feature>
<sequence>MDYIKRIPQRINSKVITLPVPNYEESRDRVASSRRRVVKNWGDDERGKEILKLLWDGSEVFHASGTMNKLAQLGECYGPIDFTRAINLQCLQRINEKRLDPSKRIRGDRKWIVQDIAKAAANRKSIVTPVILLDADLLRATPCRLKNLAMVEEAIDEGKEPKVFASEMDMIFVERKDVTSNDPLKVQDTCQKPKGNDSEIELEDDVEKPEKPTKRRAAEPLAPLDSKRTIREQLT</sequence>
<feature type="region of interest" description="Disordered" evidence="1">
    <location>
        <begin position="183"/>
        <end position="235"/>
    </location>
</feature>
<feature type="compositionally biased region" description="Basic and acidic residues" evidence="1">
    <location>
        <begin position="208"/>
        <end position="218"/>
    </location>
</feature>
<feature type="compositionally biased region" description="Acidic residues" evidence="1">
    <location>
        <begin position="198"/>
        <end position="207"/>
    </location>
</feature>
<dbReference type="AlphaFoldDB" id="A0A9N9KRW3"/>
<proteinExistence type="predicted"/>